<organism evidence="3 4">
    <name type="scientific">Virgisporangium aliadipatigenens</name>
    <dbReference type="NCBI Taxonomy" id="741659"/>
    <lineage>
        <taxon>Bacteria</taxon>
        <taxon>Bacillati</taxon>
        <taxon>Actinomycetota</taxon>
        <taxon>Actinomycetes</taxon>
        <taxon>Micromonosporales</taxon>
        <taxon>Micromonosporaceae</taxon>
        <taxon>Virgisporangium</taxon>
    </lineage>
</organism>
<sequence length="510" mass="56851">MNIDQDVGSLVRRAAEGDERAWEQLVARYSPLIWLYCRVIGLDRVETLAVTQFVWDLFLLQRSEPRQWGDFASWLKSTARAEAHRIRRQHTPRNVLVALYAGRANLPWRLTAERDAAMQVAFDNLSALNRQLLGWIVDGYPDADIGTRLGMSGDEVDRARTRLREQLRRSSAVATLANDDALLAVPGPATDRRDEPVALVTPYEVPVTGRVAGHDVQILRQPAPGTNPVGRPVLSPIRTPGRPAPRTGVDRRPPTAGTSLPVDAYLDTDDRQAADRLVRALDALAERLGFSGPLDEEYRTGSIWRLASALLKRDLTRDDLHRQRRNVMYSLGLRGNGPIDPDLIQAINEFLSALAAIRGDAAVFLPPQLLFIRYDIAPTPVLNVLFLTDAEVGAIEADRSLLTEPRQLLRRLSAATAREPVRINGSRPAAPRSGIGLVKLRICSSLGDEWREVADYLEVPVDAQHRFAAGREPRDLWHYLERRKRLDELGDALTAVGRADLAVLLRSDRV</sequence>
<dbReference type="GO" id="GO:0003700">
    <property type="term" value="F:DNA-binding transcription factor activity"/>
    <property type="evidence" value="ECO:0007669"/>
    <property type="project" value="InterPro"/>
</dbReference>
<dbReference type="Pfam" id="PF20690">
    <property type="entry name" value="bDLD3"/>
    <property type="match status" value="1"/>
</dbReference>
<evidence type="ECO:0000256" key="1">
    <source>
        <dbReference type="SAM" id="MobiDB-lite"/>
    </source>
</evidence>
<comment type="caution">
    <text evidence="3">The sequence shown here is derived from an EMBL/GenBank/DDBJ whole genome shotgun (WGS) entry which is preliminary data.</text>
</comment>
<accession>A0A8J3YGZ5</accession>
<name>A0A8J3YGZ5_9ACTN</name>
<dbReference type="InterPro" id="IPR048915">
    <property type="entry name" value="bDLD3"/>
</dbReference>
<evidence type="ECO:0000259" key="2">
    <source>
        <dbReference type="Pfam" id="PF20690"/>
    </source>
</evidence>
<feature type="domain" description="Bacterial Death-like" evidence="2">
    <location>
        <begin position="437"/>
        <end position="506"/>
    </location>
</feature>
<reference evidence="3" key="1">
    <citation type="submission" date="2021-01" db="EMBL/GenBank/DDBJ databases">
        <title>Whole genome shotgun sequence of Virgisporangium aliadipatigenens NBRC 105644.</title>
        <authorList>
            <person name="Komaki H."/>
            <person name="Tamura T."/>
        </authorList>
    </citation>
    <scope>NUCLEOTIDE SEQUENCE</scope>
    <source>
        <strain evidence="3">NBRC 105644</strain>
    </source>
</reference>
<evidence type="ECO:0000313" key="4">
    <source>
        <dbReference type="Proteomes" id="UP000619260"/>
    </source>
</evidence>
<dbReference type="Gene3D" id="1.10.1740.10">
    <property type="match status" value="1"/>
</dbReference>
<keyword evidence="4" id="KW-1185">Reference proteome</keyword>
<dbReference type="InterPro" id="IPR013325">
    <property type="entry name" value="RNA_pol_sigma_r2"/>
</dbReference>
<proteinExistence type="predicted"/>
<protein>
    <recommendedName>
        <fullName evidence="2">Bacterial Death-like domain-containing protein</fullName>
    </recommendedName>
</protein>
<gene>
    <name evidence="3" type="ORF">Val02_17970</name>
</gene>
<dbReference type="EMBL" id="BOPF01000005">
    <property type="protein sequence ID" value="GIJ44911.1"/>
    <property type="molecule type" value="Genomic_DNA"/>
</dbReference>
<evidence type="ECO:0000313" key="3">
    <source>
        <dbReference type="EMBL" id="GIJ44911.1"/>
    </source>
</evidence>
<dbReference type="RefSeq" id="WP_203898470.1">
    <property type="nucleotide sequence ID" value="NZ_BOPF01000005.1"/>
</dbReference>
<dbReference type="Proteomes" id="UP000619260">
    <property type="component" value="Unassembled WGS sequence"/>
</dbReference>
<feature type="region of interest" description="Disordered" evidence="1">
    <location>
        <begin position="220"/>
        <end position="262"/>
    </location>
</feature>
<dbReference type="GO" id="GO:0006352">
    <property type="term" value="P:DNA-templated transcription initiation"/>
    <property type="evidence" value="ECO:0007669"/>
    <property type="project" value="InterPro"/>
</dbReference>
<dbReference type="AlphaFoldDB" id="A0A8J3YGZ5"/>
<dbReference type="SUPFAM" id="SSF88946">
    <property type="entry name" value="Sigma2 domain of RNA polymerase sigma factors"/>
    <property type="match status" value="1"/>
</dbReference>